<feature type="compositionally biased region" description="Polar residues" evidence="1">
    <location>
        <begin position="15"/>
        <end position="33"/>
    </location>
</feature>
<protein>
    <submittedName>
        <fullName evidence="2">Uncharacterized protein</fullName>
    </submittedName>
</protein>
<reference evidence="2" key="1">
    <citation type="submission" date="2013-07" db="EMBL/GenBank/DDBJ databases">
        <title>The Genome Sequence of Cryptococcus bestiolae CBS10118.</title>
        <authorList>
            <consortium name="The Broad Institute Genome Sequencing Platform"/>
            <person name="Cuomo C."/>
            <person name="Litvintseva A."/>
            <person name="Chen Y."/>
            <person name="Heitman J."/>
            <person name="Sun S."/>
            <person name="Springer D."/>
            <person name="Dromer F."/>
            <person name="Young S.K."/>
            <person name="Zeng Q."/>
            <person name="Gargeya S."/>
            <person name="Fitzgerald M."/>
            <person name="Abouelleil A."/>
            <person name="Alvarado L."/>
            <person name="Berlin A.M."/>
            <person name="Chapman S.B."/>
            <person name="Dewar J."/>
            <person name="Goldberg J."/>
            <person name="Griggs A."/>
            <person name="Gujja S."/>
            <person name="Hansen M."/>
            <person name="Howarth C."/>
            <person name="Imamovic A."/>
            <person name="Larimer J."/>
            <person name="McCowan C."/>
            <person name="Murphy C."/>
            <person name="Pearson M."/>
            <person name="Priest M."/>
            <person name="Roberts A."/>
            <person name="Saif S."/>
            <person name="Shea T."/>
            <person name="Sykes S."/>
            <person name="Wortman J."/>
            <person name="Nusbaum C."/>
            <person name="Birren B."/>
        </authorList>
    </citation>
    <scope>NUCLEOTIDE SEQUENCE [LARGE SCALE GENOMIC DNA]</scope>
    <source>
        <strain evidence="2">CBS 10118</strain>
    </source>
</reference>
<evidence type="ECO:0000256" key="1">
    <source>
        <dbReference type="SAM" id="MobiDB-lite"/>
    </source>
</evidence>
<accession>A0A1B9G3S8</accession>
<reference evidence="3" key="4">
    <citation type="submission" date="2024-02" db="EMBL/GenBank/DDBJ databases">
        <title>Comparative genomics of Cryptococcus and Kwoniella reveals pathogenesis evolution and contrasting modes of karyotype evolution via chromosome fusion or intercentromeric recombination.</title>
        <authorList>
            <person name="Coelho M.A."/>
            <person name="David-Palma M."/>
            <person name="Shea T."/>
            <person name="Bowers K."/>
            <person name="McGinley-Smith S."/>
            <person name="Mohammad A.W."/>
            <person name="Gnirke A."/>
            <person name="Yurkov A.M."/>
            <person name="Nowrousian M."/>
            <person name="Sun S."/>
            <person name="Cuomo C.A."/>
            <person name="Heitman J."/>
        </authorList>
    </citation>
    <scope>NUCLEOTIDE SEQUENCE</scope>
    <source>
        <strain evidence="3">CBS 10118</strain>
    </source>
</reference>
<sequence length="236" mass="26211">MPNRLRNPFKRTKSTRSTATDNSSIFSTDSSTPLYKPGHAIDPSKQRIPAGGYISDSEDEEKWSASDLSIQNPSTKSSGDNTEAAGGQKSVGLGAASRLADNLSFMRNVVLSRSKFSTTKLPSGGSVTRFASNAPEVVNKWTSPPIVTGTETNYSTLSVQYGLHRLWQQRREDFAEADWIEGWSIIHSHRNPSKRSQMCDAAREERSGVDQRTLYQKWASLREEMRNLMEYGAVGE</sequence>
<dbReference type="EMBL" id="CP144544">
    <property type="protein sequence ID" value="WVW84333.1"/>
    <property type="molecule type" value="Genomic_DNA"/>
</dbReference>
<organism evidence="2">
    <name type="scientific">Kwoniella bestiolae CBS 10118</name>
    <dbReference type="NCBI Taxonomy" id="1296100"/>
    <lineage>
        <taxon>Eukaryota</taxon>
        <taxon>Fungi</taxon>
        <taxon>Dikarya</taxon>
        <taxon>Basidiomycota</taxon>
        <taxon>Agaricomycotina</taxon>
        <taxon>Tremellomycetes</taxon>
        <taxon>Tremellales</taxon>
        <taxon>Cryptococcaceae</taxon>
        <taxon>Kwoniella</taxon>
    </lineage>
</organism>
<proteinExistence type="predicted"/>
<dbReference type="EMBL" id="KI894021">
    <property type="protein sequence ID" value="OCF25666.1"/>
    <property type="molecule type" value="Genomic_DNA"/>
</dbReference>
<evidence type="ECO:0000313" key="2">
    <source>
        <dbReference type="EMBL" id="OCF25666.1"/>
    </source>
</evidence>
<dbReference type="GeneID" id="30209889"/>
<gene>
    <name evidence="2" type="ORF">I302_05490</name>
    <name evidence="3" type="ORF">I302_106367</name>
</gene>
<dbReference type="KEGG" id="kbi:30209889"/>
<evidence type="ECO:0000313" key="4">
    <source>
        <dbReference type="Proteomes" id="UP000092730"/>
    </source>
</evidence>
<reference evidence="2" key="3">
    <citation type="submission" date="2014-01" db="EMBL/GenBank/DDBJ databases">
        <title>Evolution of pathogenesis and genome organization in the Tremellales.</title>
        <authorList>
            <person name="Cuomo C."/>
            <person name="Litvintseva A."/>
            <person name="Heitman J."/>
            <person name="Chen Y."/>
            <person name="Sun S."/>
            <person name="Springer D."/>
            <person name="Dromer F."/>
            <person name="Young S."/>
            <person name="Zeng Q."/>
            <person name="Chapman S."/>
            <person name="Gujja S."/>
            <person name="Saif S."/>
            <person name="Birren B."/>
        </authorList>
    </citation>
    <scope>NUCLEOTIDE SEQUENCE</scope>
    <source>
        <strain evidence="2">CBS 10118</strain>
    </source>
</reference>
<keyword evidence="4" id="KW-1185">Reference proteome</keyword>
<dbReference type="RefSeq" id="XP_019046736.1">
    <property type="nucleotide sequence ID" value="XM_019192106.1"/>
</dbReference>
<name>A0A1B9G3S8_9TREE</name>
<evidence type="ECO:0000313" key="3">
    <source>
        <dbReference type="EMBL" id="WVW84333.1"/>
    </source>
</evidence>
<feature type="region of interest" description="Disordered" evidence="1">
    <location>
        <begin position="1"/>
        <end position="88"/>
    </location>
</feature>
<dbReference type="AlphaFoldDB" id="A0A1B9G3S8"/>
<dbReference type="Proteomes" id="UP000092730">
    <property type="component" value="Chromosome 4"/>
</dbReference>
<reference evidence="3" key="2">
    <citation type="submission" date="2013-07" db="EMBL/GenBank/DDBJ databases">
        <authorList>
            <consortium name="The Broad Institute Genome Sequencing Platform"/>
            <person name="Cuomo C."/>
            <person name="Litvintseva A."/>
            <person name="Chen Y."/>
            <person name="Heitman J."/>
            <person name="Sun S."/>
            <person name="Springer D."/>
            <person name="Dromer F."/>
            <person name="Young S.K."/>
            <person name="Zeng Q."/>
            <person name="Gargeya S."/>
            <person name="Fitzgerald M."/>
            <person name="Abouelleil A."/>
            <person name="Alvarado L."/>
            <person name="Berlin A.M."/>
            <person name="Chapman S.B."/>
            <person name="Dewar J."/>
            <person name="Goldberg J."/>
            <person name="Griggs A."/>
            <person name="Gujja S."/>
            <person name="Hansen M."/>
            <person name="Howarth C."/>
            <person name="Imamovic A."/>
            <person name="Larimer J."/>
            <person name="McCowan C."/>
            <person name="Murphy C."/>
            <person name="Pearson M."/>
            <person name="Priest M."/>
            <person name="Roberts A."/>
            <person name="Saif S."/>
            <person name="Shea T."/>
            <person name="Sykes S."/>
            <person name="Wortman J."/>
            <person name="Nusbaum C."/>
            <person name="Birren B."/>
        </authorList>
    </citation>
    <scope>NUCLEOTIDE SEQUENCE</scope>
    <source>
        <strain evidence="3">CBS 10118</strain>
    </source>
</reference>
<dbReference type="VEuPathDB" id="FungiDB:I302_05490"/>
<feature type="compositionally biased region" description="Polar residues" evidence="1">
    <location>
        <begin position="66"/>
        <end position="81"/>
    </location>
</feature>